<dbReference type="Pfam" id="PF04893">
    <property type="entry name" value="Yip1"/>
    <property type="match status" value="1"/>
</dbReference>
<dbReference type="InterPro" id="IPR006977">
    <property type="entry name" value="Yip1_dom"/>
</dbReference>
<organism evidence="7 8">
    <name type="scientific">Pseudomonas mangiferae</name>
    <dbReference type="NCBI Taxonomy" id="2593654"/>
    <lineage>
        <taxon>Bacteria</taxon>
        <taxon>Pseudomonadati</taxon>
        <taxon>Pseudomonadota</taxon>
        <taxon>Gammaproteobacteria</taxon>
        <taxon>Pseudomonadales</taxon>
        <taxon>Pseudomonadaceae</taxon>
        <taxon>Pseudomonas</taxon>
    </lineage>
</organism>
<protein>
    <submittedName>
        <fullName evidence="7">YIP1 family protein</fullName>
    </submittedName>
</protein>
<dbReference type="AlphaFoldDB" id="A0A553H2P3"/>
<evidence type="ECO:0000256" key="3">
    <source>
        <dbReference type="ARBA" id="ARBA00022989"/>
    </source>
</evidence>
<evidence type="ECO:0000256" key="2">
    <source>
        <dbReference type="ARBA" id="ARBA00022692"/>
    </source>
</evidence>
<accession>A0A553H2P3</accession>
<feature type="transmembrane region" description="Helical" evidence="5">
    <location>
        <begin position="164"/>
        <end position="189"/>
    </location>
</feature>
<evidence type="ECO:0000256" key="5">
    <source>
        <dbReference type="SAM" id="Phobius"/>
    </source>
</evidence>
<gene>
    <name evidence="7" type="ORF">FM069_06065</name>
</gene>
<evidence type="ECO:0000256" key="1">
    <source>
        <dbReference type="ARBA" id="ARBA00004141"/>
    </source>
</evidence>
<keyword evidence="2 5" id="KW-0812">Transmembrane</keyword>
<feature type="transmembrane region" description="Helical" evidence="5">
    <location>
        <begin position="30"/>
        <end position="54"/>
    </location>
</feature>
<feature type="transmembrane region" description="Helical" evidence="5">
    <location>
        <begin position="131"/>
        <end position="152"/>
    </location>
</feature>
<proteinExistence type="predicted"/>
<reference evidence="7 8" key="1">
    <citation type="submission" date="2019-07" db="EMBL/GenBank/DDBJ databases">
        <title>Pseudomonas mangiferae sp. nov., isolated from bark of mango tree in Thailand.</title>
        <authorList>
            <person name="Srisuk N."/>
            <person name="Anurat P."/>
        </authorList>
    </citation>
    <scope>NUCLEOTIDE SEQUENCE [LARGE SCALE GENOMIC DNA]</scope>
    <source>
        <strain evidence="7 8">DMKU_BBB3-04</strain>
    </source>
</reference>
<feature type="domain" description="Yip1" evidence="6">
    <location>
        <begin position="7"/>
        <end position="179"/>
    </location>
</feature>
<dbReference type="RefSeq" id="WP_143487388.1">
    <property type="nucleotide sequence ID" value="NZ_VJOY01000003.1"/>
</dbReference>
<name>A0A553H2P3_9PSED</name>
<feature type="transmembrane region" description="Helical" evidence="5">
    <location>
        <begin position="74"/>
        <end position="95"/>
    </location>
</feature>
<evidence type="ECO:0000259" key="6">
    <source>
        <dbReference type="Pfam" id="PF04893"/>
    </source>
</evidence>
<feature type="transmembrane region" description="Helical" evidence="5">
    <location>
        <begin position="107"/>
        <end position="125"/>
    </location>
</feature>
<keyword evidence="4 5" id="KW-0472">Membrane</keyword>
<keyword evidence="3 5" id="KW-1133">Transmembrane helix</keyword>
<comment type="subcellular location">
    <subcellularLocation>
        <location evidence="1">Membrane</location>
        <topology evidence="1">Multi-pass membrane protein</topology>
    </subcellularLocation>
</comment>
<dbReference type="EMBL" id="VJOY01000003">
    <property type="protein sequence ID" value="TRX75996.1"/>
    <property type="molecule type" value="Genomic_DNA"/>
</dbReference>
<evidence type="ECO:0000313" key="7">
    <source>
        <dbReference type="EMBL" id="TRX75996.1"/>
    </source>
</evidence>
<dbReference type="GO" id="GO:0016020">
    <property type="term" value="C:membrane"/>
    <property type="evidence" value="ECO:0007669"/>
    <property type="project" value="UniProtKB-SubCell"/>
</dbReference>
<comment type="caution">
    <text evidence="7">The sequence shown here is derived from an EMBL/GenBank/DDBJ whole genome shotgun (WGS) entry which is preliminary data.</text>
</comment>
<evidence type="ECO:0000313" key="8">
    <source>
        <dbReference type="Proteomes" id="UP000315235"/>
    </source>
</evidence>
<dbReference type="OrthoDB" id="9808452at2"/>
<dbReference type="Proteomes" id="UP000315235">
    <property type="component" value="Unassembled WGS sequence"/>
</dbReference>
<keyword evidence="8" id="KW-1185">Reference proteome</keyword>
<evidence type="ECO:0000256" key="4">
    <source>
        <dbReference type="ARBA" id="ARBA00023136"/>
    </source>
</evidence>
<sequence>MTPHFVSLFTSPERAWDEIRQDEKSNGLHYLGHLLLLALIPAVSLYVGTTYTGWNLVENEEVRLDSASAAKLCVLMYFAIILGVFVMGAFVRWMTRTFDARPSFNECVGFIAYVSTPFYLAGLTGLYPSRWLAVAVLLAASAYSAFLLFVGLPRFMRIPNQKGALFSTSVLAVGLLVLVNTMVGTIHIWQLSMYPEYQRTTQDQSYPTVDERPQKVPEGL</sequence>